<proteinExistence type="predicted"/>
<dbReference type="EMBL" id="JACGCM010002106">
    <property type="protein sequence ID" value="KAF6144877.1"/>
    <property type="molecule type" value="Genomic_DNA"/>
</dbReference>
<keyword evidence="2" id="KW-1185">Reference proteome</keyword>
<dbReference type="AlphaFoldDB" id="A0A7J7LQH0"/>
<dbReference type="OrthoDB" id="185373at2759"/>
<name>A0A7J7LQH0_9MAGN</name>
<protein>
    <submittedName>
        <fullName evidence="1">Uncharacterized protein</fullName>
    </submittedName>
</protein>
<comment type="caution">
    <text evidence="1">The sequence shown here is derived from an EMBL/GenBank/DDBJ whole genome shotgun (WGS) entry which is preliminary data.</text>
</comment>
<reference evidence="1 2" key="1">
    <citation type="journal article" date="2020" name="IScience">
        <title>Genome Sequencing of the Endangered Kingdonia uniflora (Circaeasteraceae, Ranunculales) Reveals Potential Mechanisms of Evolutionary Specialization.</title>
        <authorList>
            <person name="Sun Y."/>
            <person name="Deng T."/>
            <person name="Zhang A."/>
            <person name="Moore M.J."/>
            <person name="Landis J.B."/>
            <person name="Lin N."/>
            <person name="Zhang H."/>
            <person name="Zhang X."/>
            <person name="Huang J."/>
            <person name="Zhang X."/>
            <person name="Sun H."/>
            <person name="Wang H."/>
        </authorList>
    </citation>
    <scope>NUCLEOTIDE SEQUENCE [LARGE SCALE GENOMIC DNA]</scope>
    <source>
        <strain evidence="1">TB1705</strain>
        <tissue evidence="1">Leaf</tissue>
    </source>
</reference>
<accession>A0A7J7LQH0</accession>
<dbReference type="InterPro" id="IPR011990">
    <property type="entry name" value="TPR-like_helical_dom_sf"/>
</dbReference>
<organism evidence="1 2">
    <name type="scientific">Kingdonia uniflora</name>
    <dbReference type="NCBI Taxonomy" id="39325"/>
    <lineage>
        <taxon>Eukaryota</taxon>
        <taxon>Viridiplantae</taxon>
        <taxon>Streptophyta</taxon>
        <taxon>Embryophyta</taxon>
        <taxon>Tracheophyta</taxon>
        <taxon>Spermatophyta</taxon>
        <taxon>Magnoliopsida</taxon>
        <taxon>Ranunculales</taxon>
        <taxon>Circaeasteraceae</taxon>
        <taxon>Kingdonia</taxon>
    </lineage>
</organism>
<evidence type="ECO:0000313" key="1">
    <source>
        <dbReference type="EMBL" id="KAF6144877.1"/>
    </source>
</evidence>
<sequence length="94" mass="11180">MVQIPDQMKHEYRFAPKEIMLCNMIAYYGRARLPKPVLRLFDEIPSFRCERTVRSLNCLLNALLNCKDFDRIREIYANVDWYDTVMGGVCLRKC</sequence>
<gene>
    <name evidence="1" type="ORF">GIB67_001888</name>
</gene>
<dbReference type="Gene3D" id="1.25.40.10">
    <property type="entry name" value="Tetratricopeptide repeat domain"/>
    <property type="match status" value="1"/>
</dbReference>
<dbReference type="Proteomes" id="UP000541444">
    <property type="component" value="Unassembled WGS sequence"/>
</dbReference>
<evidence type="ECO:0000313" key="2">
    <source>
        <dbReference type="Proteomes" id="UP000541444"/>
    </source>
</evidence>